<feature type="domain" description="Peptidase M16C associated" evidence="2">
    <location>
        <begin position="529"/>
        <end position="727"/>
    </location>
</feature>
<sequence>MERAVFLRSLSSSTKLLFRSTSTVTARLSPPLASPRSHRAFSSSAPLRRRRRHLFRRSAAAPAPSPLPKRPFSSLSPRAVSTSPVPSSSGTDGSHDIAESLGFEKISEQVINECKSTAVLYKHKKTGAEVMSVSNDDENKVFGIVFRTPPKDSTGIPHILEHSVLCGSRKYPLKEPFVELLKGSLNTFLNAFTYPDRTCYPVASTNTKDFYNLVDVYLDAVFFPKCVEDYQTFQQEGWHYELNNPEEEISFKDAKMHFLTSYISREIKQFGKYVSGVVFNEMKGVYSQPDNILGRVSQQANNTYGVDSGGDPKVIPKLTYEEFKDFHRKYYHPSNARIWFYGDDDPNERLRILSAYLDLFDASSSRNESKVEPQKLFSEPVRIVENYPAGQAEDLKKKHMVCLNWLLSDKPLDLETELTFGFLDHLMLGTPASPLRRIILESGLGDAIVGGGMEDELLQPQFSLGLKGVSEDDIHKVEELIMSTLKKLAEDGFDDEAVEASMNTIEFSLRENNTEKYILNNPHRVTVQMQPDPDKASHDEMSERQTLEKVKASMTEEDLAELARATQELRLKQETPDPPEALKSVPSLSLQDIPRQPTHVPIEIGDIDGVKVLKHDLFTNDVLYSEVVFDMRSLKQELLLWFHCSERIIDYAYSSKESMNCILQDVQLTDQQRFKQFVNQSKARMESRLRGSGHGIAAARMDAKLNIAGWVSEQMGGISYLEFLQSLEKKVEKDWDSISSSLEEIRKSLLSRKGCLVNMTADGKNLEASTKFVAKFLDSLPNSPATETTSWQAHVSPGNEAIVIPTQVNYVGKAANIYETGYQLNGSAYVISKYIGNTWLWDRVRVSGGAYGGFCDFDTHSGVFSYLSYRDPNLLKTLEVYDGTANFLRELDLDDDTLTKSIIGTIGDVDSYQLPDAKGYSSLLRYLLGITEEERQKRREEILSTSVKDFKEFANAIEAVKDKGVVVAVASPDDVAAANEERPEFFQSE</sequence>
<dbReference type="GO" id="GO:0046872">
    <property type="term" value="F:metal ion binding"/>
    <property type="evidence" value="ECO:0007669"/>
    <property type="project" value="InterPro"/>
</dbReference>
<dbReference type="GO" id="GO:0005739">
    <property type="term" value="C:mitochondrion"/>
    <property type="evidence" value="ECO:0007669"/>
    <property type="project" value="TreeGrafter"/>
</dbReference>
<dbReference type="AlphaFoldDB" id="A0AAV9EKF3"/>
<dbReference type="GO" id="GO:0004222">
    <property type="term" value="F:metalloendopeptidase activity"/>
    <property type="evidence" value="ECO:0007669"/>
    <property type="project" value="TreeGrafter"/>
</dbReference>
<keyword evidence="4" id="KW-1185">Reference proteome</keyword>
<dbReference type="Pfam" id="PF00675">
    <property type="entry name" value="Peptidase_M16"/>
    <property type="match status" value="1"/>
</dbReference>
<accession>A0AAV9EKF3</accession>
<dbReference type="EMBL" id="JAUJYO010000006">
    <property type="protein sequence ID" value="KAK1313514.1"/>
    <property type="molecule type" value="Genomic_DNA"/>
</dbReference>
<name>A0AAV9EKF3_ACOCL</name>
<dbReference type="PANTHER" id="PTHR43016">
    <property type="entry name" value="PRESEQUENCE PROTEASE"/>
    <property type="match status" value="1"/>
</dbReference>
<dbReference type="InterPro" id="IPR007863">
    <property type="entry name" value="Peptidase_M16_C"/>
</dbReference>
<comment type="caution">
    <text evidence="3">The sequence shown here is derived from an EMBL/GenBank/DDBJ whole genome shotgun (WGS) entry which is preliminary data.</text>
</comment>
<proteinExistence type="predicted"/>
<organism evidence="3 4">
    <name type="scientific">Acorus calamus</name>
    <name type="common">Sweet flag</name>
    <dbReference type="NCBI Taxonomy" id="4465"/>
    <lineage>
        <taxon>Eukaryota</taxon>
        <taxon>Viridiplantae</taxon>
        <taxon>Streptophyta</taxon>
        <taxon>Embryophyta</taxon>
        <taxon>Tracheophyta</taxon>
        <taxon>Spermatophyta</taxon>
        <taxon>Magnoliopsida</taxon>
        <taxon>Liliopsida</taxon>
        <taxon>Acoraceae</taxon>
        <taxon>Acorus</taxon>
    </lineage>
</organism>
<feature type="compositionally biased region" description="Low complexity" evidence="1">
    <location>
        <begin position="80"/>
        <end position="92"/>
    </location>
</feature>
<feature type="region of interest" description="Disordered" evidence="1">
    <location>
        <begin position="27"/>
        <end position="96"/>
    </location>
</feature>
<dbReference type="PANTHER" id="PTHR43016:SF13">
    <property type="entry name" value="PRESEQUENCE PROTEASE, MITOCHONDRIAL"/>
    <property type="match status" value="1"/>
</dbReference>
<dbReference type="InterPro" id="IPR011249">
    <property type="entry name" value="Metalloenz_LuxS/M16"/>
</dbReference>
<reference evidence="3" key="1">
    <citation type="journal article" date="2023" name="Nat. Commun.">
        <title>Diploid and tetraploid genomes of Acorus and the evolution of monocots.</title>
        <authorList>
            <person name="Ma L."/>
            <person name="Liu K.W."/>
            <person name="Li Z."/>
            <person name="Hsiao Y.Y."/>
            <person name="Qi Y."/>
            <person name="Fu T."/>
            <person name="Tang G.D."/>
            <person name="Zhang D."/>
            <person name="Sun W.H."/>
            <person name="Liu D.K."/>
            <person name="Li Y."/>
            <person name="Chen G.Z."/>
            <person name="Liu X.D."/>
            <person name="Liao X.Y."/>
            <person name="Jiang Y.T."/>
            <person name="Yu X."/>
            <person name="Hao Y."/>
            <person name="Huang J."/>
            <person name="Zhao X.W."/>
            <person name="Ke S."/>
            <person name="Chen Y.Y."/>
            <person name="Wu W.L."/>
            <person name="Hsu J.L."/>
            <person name="Lin Y.F."/>
            <person name="Huang M.D."/>
            <person name="Li C.Y."/>
            <person name="Huang L."/>
            <person name="Wang Z.W."/>
            <person name="Zhao X."/>
            <person name="Zhong W.Y."/>
            <person name="Peng D.H."/>
            <person name="Ahmad S."/>
            <person name="Lan S."/>
            <person name="Zhang J.S."/>
            <person name="Tsai W.C."/>
            <person name="Van de Peer Y."/>
            <person name="Liu Z.J."/>
        </authorList>
    </citation>
    <scope>NUCLEOTIDE SEQUENCE</scope>
    <source>
        <strain evidence="3">CP</strain>
    </source>
</reference>
<evidence type="ECO:0000313" key="4">
    <source>
        <dbReference type="Proteomes" id="UP001180020"/>
    </source>
</evidence>
<dbReference type="GO" id="GO:0009507">
    <property type="term" value="C:chloroplast"/>
    <property type="evidence" value="ECO:0007669"/>
    <property type="project" value="TreeGrafter"/>
</dbReference>
<dbReference type="Pfam" id="PF08367">
    <property type="entry name" value="M16C_assoc"/>
    <property type="match status" value="2"/>
</dbReference>
<dbReference type="FunFam" id="3.30.830.10:FF:000029">
    <property type="entry name" value="Presequence protease 1"/>
    <property type="match status" value="1"/>
</dbReference>
<protein>
    <recommendedName>
        <fullName evidence="2">Peptidase M16C associated domain-containing protein</fullName>
    </recommendedName>
</protein>
<dbReference type="Pfam" id="PF22516">
    <property type="entry name" value="PreP_C"/>
    <property type="match status" value="1"/>
</dbReference>
<dbReference type="GO" id="GO:0016485">
    <property type="term" value="P:protein processing"/>
    <property type="evidence" value="ECO:0007669"/>
    <property type="project" value="TreeGrafter"/>
</dbReference>
<dbReference type="InterPro" id="IPR013578">
    <property type="entry name" value="Peptidase_M16C_assoc"/>
</dbReference>
<evidence type="ECO:0000256" key="1">
    <source>
        <dbReference type="SAM" id="MobiDB-lite"/>
    </source>
</evidence>
<dbReference type="Gene3D" id="3.30.830.10">
    <property type="entry name" value="Metalloenzyme, LuxS/M16 peptidase-like"/>
    <property type="match status" value="5"/>
</dbReference>
<evidence type="ECO:0000259" key="2">
    <source>
        <dbReference type="SMART" id="SM01264"/>
    </source>
</evidence>
<dbReference type="InterPro" id="IPR011765">
    <property type="entry name" value="Pept_M16_N"/>
</dbReference>
<dbReference type="Pfam" id="PF05193">
    <property type="entry name" value="Peptidase_M16_C"/>
    <property type="match status" value="1"/>
</dbReference>
<gene>
    <name evidence="3" type="ORF">QJS10_CPA06g02378</name>
</gene>
<feature type="compositionally biased region" description="Basic residues" evidence="1">
    <location>
        <begin position="47"/>
        <end position="56"/>
    </location>
</feature>
<dbReference type="InterPro" id="IPR055130">
    <property type="entry name" value="PreP_C"/>
</dbReference>
<dbReference type="SUPFAM" id="SSF63411">
    <property type="entry name" value="LuxS/MPP-like metallohydrolase"/>
    <property type="match status" value="4"/>
</dbReference>
<dbReference type="SMART" id="SM01264">
    <property type="entry name" value="M16C_associated"/>
    <property type="match status" value="1"/>
</dbReference>
<reference evidence="3" key="2">
    <citation type="submission" date="2023-06" db="EMBL/GenBank/DDBJ databases">
        <authorList>
            <person name="Ma L."/>
            <person name="Liu K.-W."/>
            <person name="Li Z."/>
            <person name="Hsiao Y.-Y."/>
            <person name="Qi Y."/>
            <person name="Fu T."/>
            <person name="Tang G."/>
            <person name="Zhang D."/>
            <person name="Sun W.-H."/>
            <person name="Liu D.-K."/>
            <person name="Li Y."/>
            <person name="Chen G.-Z."/>
            <person name="Liu X.-D."/>
            <person name="Liao X.-Y."/>
            <person name="Jiang Y.-T."/>
            <person name="Yu X."/>
            <person name="Hao Y."/>
            <person name="Huang J."/>
            <person name="Zhao X.-W."/>
            <person name="Ke S."/>
            <person name="Chen Y.-Y."/>
            <person name="Wu W.-L."/>
            <person name="Hsu J.-L."/>
            <person name="Lin Y.-F."/>
            <person name="Huang M.-D."/>
            <person name="Li C.-Y."/>
            <person name="Huang L."/>
            <person name="Wang Z.-W."/>
            <person name="Zhao X."/>
            <person name="Zhong W.-Y."/>
            <person name="Peng D.-H."/>
            <person name="Ahmad S."/>
            <person name="Lan S."/>
            <person name="Zhang J.-S."/>
            <person name="Tsai W.-C."/>
            <person name="Van De Peer Y."/>
            <person name="Liu Z.-J."/>
        </authorList>
    </citation>
    <scope>NUCLEOTIDE SEQUENCE</scope>
    <source>
        <strain evidence="3">CP</strain>
        <tissue evidence="3">Leaves</tissue>
    </source>
</reference>
<evidence type="ECO:0000313" key="3">
    <source>
        <dbReference type="EMBL" id="KAK1313514.1"/>
    </source>
</evidence>
<dbReference type="Proteomes" id="UP001180020">
    <property type="component" value="Unassembled WGS sequence"/>
</dbReference>